<dbReference type="OrthoDB" id="9796814at2"/>
<keyword evidence="3" id="KW-0479">Metal-binding</keyword>
<dbReference type="PANTHER" id="PTHR34820:SF4">
    <property type="entry name" value="INNER MEMBRANE PROTEIN YEBZ"/>
    <property type="match status" value="1"/>
</dbReference>
<reference evidence="10" key="1">
    <citation type="submission" date="2016-08" db="EMBL/GenBank/DDBJ databases">
        <authorList>
            <person name="Varghese N."/>
            <person name="Submissions Spin"/>
        </authorList>
    </citation>
    <scope>NUCLEOTIDE SEQUENCE [LARGE SCALE GENOMIC DNA]</scope>
    <source>
        <strain evidence="10">HAMBI 2971</strain>
    </source>
</reference>
<dbReference type="GO" id="GO:0005886">
    <property type="term" value="C:plasma membrane"/>
    <property type="evidence" value="ECO:0007669"/>
    <property type="project" value="TreeGrafter"/>
</dbReference>
<dbReference type="Gene3D" id="2.60.40.1220">
    <property type="match status" value="1"/>
</dbReference>
<evidence type="ECO:0000313" key="9">
    <source>
        <dbReference type="EMBL" id="SCB31679.1"/>
    </source>
</evidence>
<evidence type="ECO:0000256" key="3">
    <source>
        <dbReference type="ARBA" id="ARBA00022723"/>
    </source>
</evidence>
<dbReference type="InterPro" id="IPR032694">
    <property type="entry name" value="CopC/D"/>
</dbReference>
<dbReference type="GO" id="GO:0005507">
    <property type="term" value="F:copper ion binding"/>
    <property type="evidence" value="ECO:0007669"/>
    <property type="project" value="InterPro"/>
</dbReference>
<dbReference type="GO" id="GO:0046688">
    <property type="term" value="P:response to copper ion"/>
    <property type="evidence" value="ECO:0007669"/>
    <property type="project" value="InterPro"/>
</dbReference>
<dbReference type="Proteomes" id="UP000199435">
    <property type="component" value="Unassembled WGS sequence"/>
</dbReference>
<protein>
    <recommendedName>
        <fullName evidence="8">CopC domain-containing protein</fullName>
    </recommendedName>
</protein>
<name>A0A1C3VVD0_9HYPH</name>
<dbReference type="Pfam" id="PF04234">
    <property type="entry name" value="CopC"/>
    <property type="match status" value="1"/>
</dbReference>
<dbReference type="InterPro" id="IPR014756">
    <property type="entry name" value="Ig_E-set"/>
</dbReference>
<dbReference type="GO" id="GO:0006825">
    <property type="term" value="P:copper ion transport"/>
    <property type="evidence" value="ECO:0007669"/>
    <property type="project" value="InterPro"/>
</dbReference>
<keyword evidence="4 7" id="KW-0732">Signal</keyword>
<dbReference type="RefSeq" id="WP_092850749.1">
    <property type="nucleotide sequence ID" value="NZ_FMAH01000018.1"/>
</dbReference>
<dbReference type="SUPFAM" id="SSF81296">
    <property type="entry name" value="E set domains"/>
    <property type="match status" value="1"/>
</dbReference>
<dbReference type="InterPro" id="IPR007348">
    <property type="entry name" value="CopC_dom"/>
</dbReference>
<sequence length="122" mass="12974">MPRMKKLLFATLAACMALTGQAFAHAHLKSSTPAADSTIKQAPSELDLTFSEGLNPKFSGVTVTSPDRKTVKTGASMLMDGDKTLMVPLSDTLAPGKYTVEWHVLSTDGHKTNGSYSFTVAP</sequence>
<accession>A0A1C3VVD0</accession>
<evidence type="ECO:0000256" key="4">
    <source>
        <dbReference type="ARBA" id="ARBA00022729"/>
    </source>
</evidence>
<dbReference type="GO" id="GO:0042597">
    <property type="term" value="C:periplasmic space"/>
    <property type="evidence" value="ECO:0007669"/>
    <property type="project" value="UniProtKB-SubCell"/>
</dbReference>
<evidence type="ECO:0000256" key="5">
    <source>
        <dbReference type="ARBA" id="ARBA00022764"/>
    </source>
</evidence>
<keyword evidence="5" id="KW-0574">Periplasm</keyword>
<dbReference type="PANTHER" id="PTHR34820">
    <property type="entry name" value="INNER MEMBRANE PROTEIN YEBZ"/>
    <property type="match status" value="1"/>
</dbReference>
<proteinExistence type="inferred from homology"/>
<feature type="chain" id="PRO_5008684904" description="CopC domain-containing protein" evidence="7">
    <location>
        <begin position="25"/>
        <end position="122"/>
    </location>
</feature>
<dbReference type="InterPro" id="IPR014755">
    <property type="entry name" value="Cu-Rt/internalin_Ig-like"/>
</dbReference>
<dbReference type="InterPro" id="IPR047685">
    <property type="entry name" value="CopC-like"/>
</dbReference>
<organism evidence="9 10">
    <name type="scientific">Rhizobium miluonense</name>
    <dbReference type="NCBI Taxonomy" id="411945"/>
    <lineage>
        <taxon>Bacteria</taxon>
        <taxon>Pseudomonadati</taxon>
        <taxon>Pseudomonadota</taxon>
        <taxon>Alphaproteobacteria</taxon>
        <taxon>Hyphomicrobiales</taxon>
        <taxon>Rhizobiaceae</taxon>
        <taxon>Rhizobium/Agrobacterium group</taxon>
        <taxon>Rhizobium</taxon>
    </lineage>
</organism>
<keyword evidence="10" id="KW-1185">Reference proteome</keyword>
<evidence type="ECO:0000256" key="2">
    <source>
        <dbReference type="ARBA" id="ARBA00010509"/>
    </source>
</evidence>
<evidence type="ECO:0000256" key="1">
    <source>
        <dbReference type="ARBA" id="ARBA00004418"/>
    </source>
</evidence>
<evidence type="ECO:0000256" key="6">
    <source>
        <dbReference type="ARBA" id="ARBA00023008"/>
    </source>
</evidence>
<evidence type="ECO:0000259" key="8">
    <source>
        <dbReference type="Pfam" id="PF04234"/>
    </source>
</evidence>
<feature type="domain" description="CopC" evidence="8">
    <location>
        <begin position="25"/>
        <end position="120"/>
    </location>
</feature>
<comment type="subcellular location">
    <subcellularLocation>
        <location evidence="1">Periplasm</location>
    </subcellularLocation>
</comment>
<gene>
    <name evidence="9" type="ORF">GA0061102_101883</name>
</gene>
<dbReference type="STRING" id="411945.GA0061102_101883"/>
<feature type="signal peptide" evidence="7">
    <location>
        <begin position="1"/>
        <end position="24"/>
    </location>
</feature>
<keyword evidence="6" id="KW-0186">Copper</keyword>
<evidence type="ECO:0000256" key="7">
    <source>
        <dbReference type="SAM" id="SignalP"/>
    </source>
</evidence>
<dbReference type="AlphaFoldDB" id="A0A1C3VVD0"/>
<dbReference type="EMBL" id="FMAH01000018">
    <property type="protein sequence ID" value="SCB31679.1"/>
    <property type="molecule type" value="Genomic_DNA"/>
</dbReference>
<dbReference type="NCBIfam" id="NF033814">
    <property type="entry name" value="copper_CopC"/>
    <property type="match status" value="1"/>
</dbReference>
<comment type="similarity">
    <text evidence="2">Belongs to the CopC family.</text>
</comment>
<evidence type="ECO:0000313" key="10">
    <source>
        <dbReference type="Proteomes" id="UP000199435"/>
    </source>
</evidence>